<name>A0ABU7YWZ8_9GAMM</name>
<dbReference type="Proteomes" id="UP001355056">
    <property type="component" value="Unassembled WGS sequence"/>
</dbReference>
<feature type="transmembrane region" description="Helical" evidence="1">
    <location>
        <begin position="108"/>
        <end position="128"/>
    </location>
</feature>
<comment type="caution">
    <text evidence="2">The sequence shown here is derived from an EMBL/GenBank/DDBJ whole genome shotgun (WGS) entry which is preliminary data.</text>
</comment>
<feature type="transmembrane region" description="Helical" evidence="1">
    <location>
        <begin position="84"/>
        <end position="102"/>
    </location>
</feature>
<keyword evidence="1" id="KW-0472">Membrane</keyword>
<feature type="transmembrane region" description="Helical" evidence="1">
    <location>
        <begin position="51"/>
        <end position="72"/>
    </location>
</feature>
<evidence type="ECO:0000313" key="2">
    <source>
        <dbReference type="EMBL" id="MEG3183464.1"/>
    </source>
</evidence>
<evidence type="ECO:0000256" key="1">
    <source>
        <dbReference type="SAM" id="Phobius"/>
    </source>
</evidence>
<accession>A0ABU7YWZ8</accession>
<keyword evidence="3" id="KW-1185">Reference proteome</keyword>
<sequence length="138" mass="14183">MGRTILAVVVGVVVAWLVIVLSQLAGAAAYPPPPGLDVTDPQQLAAFIQAAPVMAMACVLGGWVLGALLGGWTAARISRRHPRIAALLVGAVVLAGVIANAMMIPHPLWMTAAGVLPLPAAWLGARLARRHPPTTPSL</sequence>
<keyword evidence="1" id="KW-0812">Transmembrane</keyword>
<dbReference type="EMBL" id="JAXGFP010000002">
    <property type="protein sequence ID" value="MEG3183464.1"/>
    <property type="molecule type" value="Genomic_DNA"/>
</dbReference>
<protein>
    <submittedName>
        <fullName evidence="2">Uncharacterized protein</fullName>
    </submittedName>
</protein>
<proteinExistence type="predicted"/>
<keyword evidence="1" id="KW-1133">Transmembrane helix</keyword>
<evidence type="ECO:0000313" key="3">
    <source>
        <dbReference type="Proteomes" id="UP001355056"/>
    </source>
</evidence>
<reference evidence="2 3" key="1">
    <citation type="journal article" date="2016" name="Int. J. Syst. Evol. Microbiol.">
        <title>Lysobacter erysipheiresistens sp. nov., an antagonist of powdery mildew, isolated from tobacco-cultivated soil.</title>
        <authorList>
            <person name="Xie B."/>
            <person name="Li T."/>
            <person name="Lin X."/>
            <person name="Wang C.J."/>
            <person name="Chen Y.J."/>
            <person name="Liu W.J."/>
            <person name="Zhao Z.W."/>
        </authorList>
    </citation>
    <scope>NUCLEOTIDE SEQUENCE [LARGE SCALE GENOMIC DNA]</scope>
    <source>
        <strain evidence="2 3">RS-LYSO-3</strain>
    </source>
</reference>
<organism evidence="2 3">
    <name type="scientific">Novilysobacter erysipheiresistens</name>
    <dbReference type="NCBI Taxonomy" id="1749332"/>
    <lineage>
        <taxon>Bacteria</taxon>
        <taxon>Pseudomonadati</taxon>
        <taxon>Pseudomonadota</taxon>
        <taxon>Gammaproteobacteria</taxon>
        <taxon>Lysobacterales</taxon>
        <taxon>Lysobacteraceae</taxon>
        <taxon>Novilysobacter</taxon>
    </lineage>
</organism>
<gene>
    <name evidence="2" type="ORF">SNE34_05515</name>
</gene>